<dbReference type="AlphaFoldDB" id="A0A1H7TAU7"/>
<name>A0A1H7TAU7_OLID1</name>
<accession>A0A1H7TAU7</accession>
<dbReference type="PROSITE" id="PS50110">
    <property type="entry name" value="RESPONSE_REGULATORY"/>
    <property type="match status" value="1"/>
</dbReference>
<dbReference type="InterPro" id="IPR050595">
    <property type="entry name" value="Bact_response_regulator"/>
</dbReference>
<dbReference type="EMBL" id="FOAF01000004">
    <property type="protein sequence ID" value="SEL81416.1"/>
    <property type="molecule type" value="Genomic_DNA"/>
</dbReference>
<proteinExistence type="predicted"/>
<dbReference type="PANTHER" id="PTHR44591:SF3">
    <property type="entry name" value="RESPONSE REGULATORY DOMAIN-CONTAINING PROTEIN"/>
    <property type="match status" value="1"/>
</dbReference>
<feature type="domain" description="Response regulatory" evidence="3">
    <location>
        <begin position="8"/>
        <end position="125"/>
    </location>
</feature>
<dbReference type="GO" id="GO:0000160">
    <property type="term" value="P:phosphorelay signal transduction system"/>
    <property type="evidence" value="ECO:0007669"/>
    <property type="project" value="InterPro"/>
</dbReference>
<dbReference type="CDD" id="cd17535">
    <property type="entry name" value="REC_NarL-like"/>
    <property type="match status" value="1"/>
</dbReference>
<sequence length="138" mass="15716">MVLYDRIDIAILDDDPLHRTLLRKLLEADGYAISIEEKTGEDFLERMKSIIPLPHVCIVDIFLPGMDGFETIKQVKDGWPTVKVIAYTGLVEPTTFEKAIDAGADLLMLKGEHPKKMIRTIEGLIEDWKESDDRSYLL</sequence>
<protein>
    <submittedName>
        <fullName evidence="4">Response regulator receiver domain-containing protein</fullName>
    </submittedName>
</protein>
<reference evidence="5" key="1">
    <citation type="submission" date="2016-10" db="EMBL/GenBank/DDBJ databases">
        <authorList>
            <person name="Varghese N."/>
            <person name="Submissions S."/>
        </authorList>
    </citation>
    <scope>NUCLEOTIDE SEQUENCE [LARGE SCALE GENOMIC DNA]</scope>
    <source>
        <strain evidence="5">DSM 18733</strain>
    </source>
</reference>
<evidence type="ECO:0000259" key="3">
    <source>
        <dbReference type="PROSITE" id="PS50110"/>
    </source>
</evidence>
<keyword evidence="5" id="KW-1185">Reference proteome</keyword>
<dbReference type="Proteomes" id="UP000199421">
    <property type="component" value="Unassembled WGS sequence"/>
</dbReference>
<feature type="modified residue" description="4-aspartylphosphate" evidence="2">
    <location>
        <position position="60"/>
    </location>
</feature>
<dbReference type="Pfam" id="PF00072">
    <property type="entry name" value="Response_reg"/>
    <property type="match status" value="1"/>
</dbReference>
<evidence type="ECO:0000256" key="1">
    <source>
        <dbReference type="ARBA" id="ARBA00022553"/>
    </source>
</evidence>
<dbReference type="RefSeq" id="WP_093326577.1">
    <property type="nucleotide sequence ID" value="NZ_FOAF01000004.1"/>
</dbReference>
<evidence type="ECO:0000313" key="5">
    <source>
        <dbReference type="Proteomes" id="UP000199421"/>
    </source>
</evidence>
<dbReference type="InterPro" id="IPR058245">
    <property type="entry name" value="NreC/VraR/RcsB-like_REC"/>
</dbReference>
<keyword evidence="1 2" id="KW-0597">Phosphoprotein</keyword>
<dbReference type="InterPro" id="IPR001789">
    <property type="entry name" value="Sig_transdc_resp-reg_receiver"/>
</dbReference>
<dbReference type="Gene3D" id="3.40.50.2300">
    <property type="match status" value="1"/>
</dbReference>
<evidence type="ECO:0000256" key="2">
    <source>
        <dbReference type="PROSITE-ProRule" id="PRU00169"/>
    </source>
</evidence>
<dbReference type="SMART" id="SM00448">
    <property type="entry name" value="REC"/>
    <property type="match status" value="1"/>
</dbReference>
<dbReference type="SUPFAM" id="SSF52172">
    <property type="entry name" value="CheY-like"/>
    <property type="match status" value="1"/>
</dbReference>
<organism evidence="4 5">
    <name type="scientific">Olivibacter domesticus</name>
    <name type="common">Pseudosphingobacterium domesticum</name>
    <dbReference type="NCBI Taxonomy" id="407022"/>
    <lineage>
        <taxon>Bacteria</taxon>
        <taxon>Pseudomonadati</taxon>
        <taxon>Bacteroidota</taxon>
        <taxon>Sphingobacteriia</taxon>
        <taxon>Sphingobacteriales</taxon>
        <taxon>Sphingobacteriaceae</taxon>
        <taxon>Olivibacter</taxon>
    </lineage>
</organism>
<evidence type="ECO:0000313" key="4">
    <source>
        <dbReference type="EMBL" id="SEL81416.1"/>
    </source>
</evidence>
<dbReference type="PANTHER" id="PTHR44591">
    <property type="entry name" value="STRESS RESPONSE REGULATOR PROTEIN 1"/>
    <property type="match status" value="1"/>
</dbReference>
<dbReference type="OrthoDB" id="9797341at2"/>
<dbReference type="InterPro" id="IPR011006">
    <property type="entry name" value="CheY-like_superfamily"/>
</dbReference>
<dbReference type="STRING" id="407022.SAMN05661044_03428"/>
<gene>
    <name evidence="4" type="ORF">SAMN05661044_03428</name>
</gene>